<proteinExistence type="predicted"/>
<feature type="region of interest" description="Disordered" evidence="1">
    <location>
        <begin position="43"/>
        <end position="146"/>
    </location>
</feature>
<organism evidence="2 3">
    <name type="scientific">Chrysochromulina tobinii</name>
    <dbReference type="NCBI Taxonomy" id="1460289"/>
    <lineage>
        <taxon>Eukaryota</taxon>
        <taxon>Haptista</taxon>
        <taxon>Haptophyta</taxon>
        <taxon>Prymnesiophyceae</taxon>
        <taxon>Prymnesiales</taxon>
        <taxon>Chrysochromulinaceae</taxon>
        <taxon>Chrysochromulina</taxon>
    </lineage>
</organism>
<protein>
    <submittedName>
        <fullName evidence="2">Uncharacterized protein</fullName>
    </submittedName>
</protein>
<dbReference type="Proteomes" id="UP000037460">
    <property type="component" value="Unassembled WGS sequence"/>
</dbReference>
<evidence type="ECO:0000313" key="2">
    <source>
        <dbReference type="EMBL" id="KOO35214.1"/>
    </source>
</evidence>
<comment type="caution">
    <text evidence="2">The sequence shown here is derived from an EMBL/GenBank/DDBJ whole genome shotgun (WGS) entry which is preliminary data.</text>
</comment>
<sequence>MTCLIRCANKLTKYLVPPNGWRGERVGEHLRKLRALLLGRAAAAEEKGKAPVPSKAAAEEKGKAPVPSKAAAEEKGKAPVPSKAAAEEKGKAPIPSKAAAEEKGKAPVAGKAAAEEKGKAPVPKKAAAAINKPSGGAHDGASSEAAERAVASERSLALLAIDALEATLACATALGVPASLIHIEPRLTLPLEEWPSGMHLQVRALMASDEL</sequence>
<evidence type="ECO:0000313" key="3">
    <source>
        <dbReference type="Proteomes" id="UP000037460"/>
    </source>
</evidence>
<name>A0A0M0K8T2_9EUKA</name>
<evidence type="ECO:0000256" key="1">
    <source>
        <dbReference type="SAM" id="MobiDB-lite"/>
    </source>
</evidence>
<dbReference type="AlphaFoldDB" id="A0A0M0K8T2"/>
<feature type="compositionally biased region" description="Low complexity" evidence="1">
    <location>
        <begin position="120"/>
        <end position="129"/>
    </location>
</feature>
<gene>
    <name evidence="2" type="ORF">Ctob_014202</name>
</gene>
<keyword evidence="3" id="KW-1185">Reference proteome</keyword>
<dbReference type="EMBL" id="JWZX01000943">
    <property type="protein sequence ID" value="KOO35214.1"/>
    <property type="molecule type" value="Genomic_DNA"/>
</dbReference>
<reference evidence="3" key="1">
    <citation type="journal article" date="2015" name="PLoS Genet.">
        <title>Genome Sequence and Transcriptome Analyses of Chrysochromulina tobin: Metabolic Tools for Enhanced Algal Fitness in the Prominent Order Prymnesiales (Haptophyceae).</title>
        <authorList>
            <person name="Hovde B.T."/>
            <person name="Deodato C.R."/>
            <person name="Hunsperger H.M."/>
            <person name="Ryken S.A."/>
            <person name="Yost W."/>
            <person name="Jha R.K."/>
            <person name="Patterson J."/>
            <person name="Monnat R.J. Jr."/>
            <person name="Barlow S.B."/>
            <person name="Starkenburg S.R."/>
            <person name="Cattolico R.A."/>
        </authorList>
    </citation>
    <scope>NUCLEOTIDE SEQUENCE</scope>
    <source>
        <strain evidence="3">CCMP291</strain>
    </source>
</reference>
<accession>A0A0M0K8T2</accession>